<feature type="region of interest" description="Disordered" evidence="1">
    <location>
        <begin position="118"/>
        <end position="165"/>
    </location>
</feature>
<dbReference type="Ensembl" id="ENSPSTT00000003739.1">
    <property type="protein sequence ID" value="ENSPSTP00000003566.1"/>
    <property type="gene ID" value="ENSPSTG00000002595.1"/>
</dbReference>
<sequence length="407" mass="43457">MEGSLKSIKLQRWTLMALQPFWGVPALLCGGPSPVEGHQSECRHSGVPHYPPLQAPPCPRCRAQCPVPPPGGALPPLAILGSGQGHVFSSPSLTPPTRPPPPDSDWLSLASIGMRRRDWRRRGGGVGEGGRGGGSAERSSGCEWGDGAGGGSSGVHGGGGGGGGEGSGNAWVAMRWVSAMDDLRLHYRFLSWRRRIREIREVRAVRYQERAKHVLVDGDTLSYHGDSGEVGCYVAPRPLTRDNNYFEVRRGCGAAGGPCPHLGSPLSLGVHSPFGAPILISDPHCHGISAFTGGPNICWDPWCHWGSPLLLVSPSSVMFLLSFGVPIITRCPRPFVPFTSCSLVSPSQSVSLSHLVAVSPFPHRCPLWTAECGVPLRWGWCRSTTAWSTPPAGCPARWRTTPMTASE</sequence>
<keyword evidence="3" id="KW-1185">Reference proteome</keyword>
<evidence type="ECO:0000313" key="2">
    <source>
        <dbReference type="Ensembl" id="ENSPSTP00000003566.1"/>
    </source>
</evidence>
<evidence type="ECO:0000256" key="1">
    <source>
        <dbReference type="SAM" id="MobiDB-lite"/>
    </source>
</evidence>
<proteinExistence type="predicted"/>
<accession>A0A8C9EP99</accession>
<evidence type="ECO:0000313" key="3">
    <source>
        <dbReference type="Proteomes" id="UP000694428"/>
    </source>
</evidence>
<feature type="region of interest" description="Disordered" evidence="1">
    <location>
        <begin position="76"/>
        <end position="104"/>
    </location>
</feature>
<organism evidence="2 3">
    <name type="scientific">Pavo cristatus</name>
    <name type="common">Indian peafowl</name>
    <name type="synonym">Blue peafowl</name>
    <dbReference type="NCBI Taxonomy" id="9049"/>
    <lineage>
        <taxon>Eukaryota</taxon>
        <taxon>Metazoa</taxon>
        <taxon>Chordata</taxon>
        <taxon>Craniata</taxon>
        <taxon>Vertebrata</taxon>
        <taxon>Euteleostomi</taxon>
        <taxon>Archelosauria</taxon>
        <taxon>Archosauria</taxon>
        <taxon>Dinosauria</taxon>
        <taxon>Saurischia</taxon>
        <taxon>Theropoda</taxon>
        <taxon>Coelurosauria</taxon>
        <taxon>Aves</taxon>
        <taxon>Neognathae</taxon>
        <taxon>Galloanserae</taxon>
        <taxon>Galliformes</taxon>
        <taxon>Phasianidae</taxon>
        <taxon>Phasianinae</taxon>
        <taxon>Pavo</taxon>
    </lineage>
</organism>
<name>A0A8C9EP99_PAVCR</name>
<feature type="compositionally biased region" description="Pro residues" evidence="1">
    <location>
        <begin position="93"/>
        <end position="103"/>
    </location>
</feature>
<dbReference type="Proteomes" id="UP000694428">
    <property type="component" value="Unplaced"/>
</dbReference>
<protein>
    <submittedName>
        <fullName evidence="2">Uncharacterized protein</fullName>
    </submittedName>
</protein>
<feature type="compositionally biased region" description="Gly residues" evidence="1">
    <location>
        <begin position="144"/>
        <end position="165"/>
    </location>
</feature>
<reference evidence="2" key="2">
    <citation type="submission" date="2025-09" db="UniProtKB">
        <authorList>
            <consortium name="Ensembl"/>
        </authorList>
    </citation>
    <scope>IDENTIFICATION</scope>
</reference>
<feature type="compositionally biased region" description="Gly residues" evidence="1">
    <location>
        <begin position="124"/>
        <end position="135"/>
    </location>
</feature>
<reference evidence="2" key="1">
    <citation type="submission" date="2025-08" db="UniProtKB">
        <authorList>
            <consortium name="Ensembl"/>
        </authorList>
    </citation>
    <scope>IDENTIFICATION</scope>
</reference>
<dbReference type="AlphaFoldDB" id="A0A8C9EP99"/>